<keyword evidence="3" id="KW-1185">Reference proteome</keyword>
<dbReference type="Proteomes" id="UP000324738">
    <property type="component" value="Unassembled WGS sequence"/>
</dbReference>
<feature type="compositionally biased region" description="Basic and acidic residues" evidence="1">
    <location>
        <begin position="59"/>
        <end position="69"/>
    </location>
</feature>
<accession>A0A5B0DWZ5</accession>
<sequence length="123" mass="14191">MINNPHGGRDVKEWIGSSPNAQIPQYVRDRVLLRFGGCCALTGWKLRKGEYDIDHEKALADGGEHRESNLRPVYRPAHREKTSAENKLRADADRKGRKHRGEWPKSRRPIPIRPFQSSRETQP</sequence>
<dbReference type="CDD" id="cd00085">
    <property type="entry name" value="HNHc"/>
    <property type="match status" value="1"/>
</dbReference>
<evidence type="ECO:0000313" key="3">
    <source>
        <dbReference type="Proteomes" id="UP000324738"/>
    </source>
</evidence>
<proteinExistence type="predicted"/>
<dbReference type="AlphaFoldDB" id="A0A5B0DWZ5"/>
<organism evidence="2 3">
    <name type="scientific">Aureimonas fodinaquatilis</name>
    <dbReference type="NCBI Taxonomy" id="2565783"/>
    <lineage>
        <taxon>Bacteria</taxon>
        <taxon>Pseudomonadati</taxon>
        <taxon>Pseudomonadota</taxon>
        <taxon>Alphaproteobacteria</taxon>
        <taxon>Hyphomicrobiales</taxon>
        <taxon>Aurantimonadaceae</taxon>
        <taxon>Aureimonas</taxon>
    </lineage>
</organism>
<evidence type="ECO:0000313" key="2">
    <source>
        <dbReference type="EMBL" id="KAA0971264.1"/>
    </source>
</evidence>
<feature type="region of interest" description="Disordered" evidence="1">
    <location>
        <begin position="59"/>
        <end position="123"/>
    </location>
</feature>
<dbReference type="EMBL" id="VTWH01000002">
    <property type="protein sequence ID" value="KAA0971264.1"/>
    <property type="molecule type" value="Genomic_DNA"/>
</dbReference>
<name>A0A5B0DWZ5_9HYPH</name>
<reference evidence="2 3" key="1">
    <citation type="submission" date="2019-08" db="EMBL/GenBank/DDBJ databases">
        <title>Aureimonas fodiniaquatilis sp. nov., isolated from a coal mine wastewater.</title>
        <authorList>
            <person name="Kim W."/>
        </authorList>
    </citation>
    <scope>NUCLEOTIDE SEQUENCE [LARGE SCALE GENOMIC DNA]</scope>
    <source>
        <strain evidence="2 3">CAU 1482</strain>
    </source>
</reference>
<evidence type="ECO:0000256" key="1">
    <source>
        <dbReference type="SAM" id="MobiDB-lite"/>
    </source>
</evidence>
<keyword evidence="2" id="KW-0378">Hydrolase</keyword>
<comment type="caution">
    <text evidence="2">The sequence shown here is derived from an EMBL/GenBank/DDBJ whole genome shotgun (WGS) entry which is preliminary data.</text>
</comment>
<dbReference type="InterPro" id="IPR003615">
    <property type="entry name" value="HNH_nuc"/>
</dbReference>
<keyword evidence="2" id="KW-0255">Endonuclease</keyword>
<feature type="compositionally biased region" description="Basic and acidic residues" evidence="1">
    <location>
        <begin position="77"/>
        <end position="94"/>
    </location>
</feature>
<dbReference type="Gene3D" id="1.10.30.50">
    <property type="match status" value="1"/>
</dbReference>
<keyword evidence="2" id="KW-0540">Nuclease</keyword>
<dbReference type="OrthoDB" id="7864830at2"/>
<gene>
    <name evidence="2" type="ORF">FPY71_10245</name>
</gene>
<feature type="compositionally biased region" description="Basic residues" evidence="1">
    <location>
        <begin position="95"/>
        <end position="110"/>
    </location>
</feature>
<protein>
    <submittedName>
        <fullName evidence="2">HNH endonuclease</fullName>
    </submittedName>
</protein>
<dbReference type="GO" id="GO:0004519">
    <property type="term" value="F:endonuclease activity"/>
    <property type="evidence" value="ECO:0007669"/>
    <property type="project" value="UniProtKB-KW"/>
</dbReference>